<evidence type="ECO:0000313" key="9">
    <source>
        <dbReference type="EMBL" id="TWG00141.1"/>
    </source>
</evidence>
<sequence>MNPTPAPEAPPAPACYRHAQRETYIRCTRCDRHICPDCMREAPVGHQCPDCVRAGHQGMREARTVFGARTGAGPVLTYLLIALNVLAYLLELARPDTVDRYDNLGQGLLGPDGKAYVFQGAGVPLPPGFHLSGVAHGEWYRLITSAFLHQPPGQGTFGILHILMNMYSLWLFGRVMEVQLGRIRFLALYLLSAVGGSVLGYLISPTEAALGASGAIFGLVGAYFLMTRRMHSDPLGGGRQLIASVIWLVASAGITSWQGHLGGLLTGLLLGTAFVFAPRKARAAVQVAAVLAVGALLVGGVLYQTAALTG</sequence>
<dbReference type="GO" id="GO:0016020">
    <property type="term" value="C:membrane"/>
    <property type="evidence" value="ECO:0007669"/>
    <property type="project" value="UniProtKB-SubCell"/>
</dbReference>
<organism evidence="9 10">
    <name type="scientific">Kitasatospora viridis</name>
    <dbReference type="NCBI Taxonomy" id="281105"/>
    <lineage>
        <taxon>Bacteria</taxon>
        <taxon>Bacillati</taxon>
        <taxon>Actinomycetota</taxon>
        <taxon>Actinomycetes</taxon>
        <taxon>Kitasatosporales</taxon>
        <taxon>Streptomycetaceae</taxon>
        <taxon>Kitasatospora</taxon>
    </lineage>
</organism>
<dbReference type="RefSeq" id="WP_145906283.1">
    <property type="nucleotide sequence ID" value="NZ_BAAAMZ010000016.1"/>
</dbReference>
<keyword evidence="4" id="KW-0378">Hydrolase</keyword>
<feature type="transmembrane region" description="Helical" evidence="7">
    <location>
        <begin position="209"/>
        <end position="226"/>
    </location>
</feature>
<reference evidence="9 10" key="1">
    <citation type="submission" date="2019-06" db="EMBL/GenBank/DDBJ databases">
        <title>Sequencing the genomes of 1000 actinobacteria strains.</title>
        <authorList>
            <person name="Klenk H.-P."/>
        </authorList>
    </citation>
    <scope>NUCLEOTIDE SEQUENCE [LARGE SCALE GENOMIC DNA]</scope>
    <source>
        <strain evidence="9 10">DSM 44826</strain>
    </source>
</reference>
<feature type="transmembrane region" description="Helical" evidence="7">
    <location>
        <begin position="238"/>
        <end position="254"/>
    </location>
</feature>
<dbReference type="InterPro" id="IPR050925">
    <property type="entry name" value="Rhomboid_protease_S54"/>
</dbReference>
<feature type="transmembrane region" description="Helical" evidence="7">
    <location>
        <begin position="284"/>
        <end position="303"/>
    </location>
</feature>
<dbReference type="PANTHER" id="PTHR43731:SF14">
    <property type="entry name" value="PRESENILIN-ASSOCIATED RHOMBOID-LIKE PROTEIN, MITOCHONDRIAL"/>
    <property type="match status" value="1"/>
</dbReference>
<evidence type="ECO:0000256" key="1">
    <source>
        <dbReference type="ARBA" id="ARBA00004141"/>
    </source>
</evidence>
<evidence type="ECO:0000256" key="7">
    <source>
        <dbReference type="SAM" id="Phobius"/>
    </source>
</evidence>
<evidence type="ECO:0000259" key="8">
    <source>
        <dbReference type="Pfam" id="PF01694"/>
    </source>
</evidence>
<evidence type="ECO:0000256" key="4">
    <source>
        <dbReference type="ARBA" id="ARBA00022801"/>
    </source>
</evidence>
<feature type="transmembrane region" description="Helical" evidence="7">
    <location>
        <begin position="185"/>
        <end position="203"/>
    </location>
</feature>
<keyword evidence="10" id="KW-1185">Reference proteome</keyword>
<dbReference type="Pfam" id="PF01694">
    <property type="entry name" value="Rhomboid"/>
    <property type="match status" value="1"/>
</dbReference>
<name>A0A561UL98_9ACTN</name>
<dbReference type="EMBL" id="VIWT01000001">
    <property type="protein sequence ID" value="TWG00141.1"/>
    <property type="molecule type" value="Genomic_DNA"/>
</dbReference>
<dbReference type="Gene3D" id="1.20.1540.10">
    <property type="entry name" value="Rhomboid-like"/>
    <property type="match status" value="1"/>
</dbReference>
<dbReference type="SUPFAM" id="SSF144091">
    <property type="entry name" value="Rhomboid-like"/>
    <property type="match status" value="1"/>
</dbReference>
<feature type="transmembrane region" description="Helical" evidence="7">
    <location>
        <begin position="155"/>
        <end position="173"/>
    </location>
</feature>
<evidence type="ECO:0000256" key="2">
    <source>
        <dbReference type="ARBA" id="ARBA00009045"/>
    </source>
</evidence>
<keyword evidence="6 7" id="KW-0472">Membrane</keyword>
<comment type="caution">
    <text evidence="9">The sequence shown here is derived from an EMBL/GenBank/DDBJ whole genome shotgun (WGS) entry which is preliminary data.</text>
</comment>
<dbReference type="GO" id="GO:0004252">
    <property type="term" value="F:serine-type endopeptidase activity"/>
    <property type="evidence" value="ECO:0007669"/>
    <property type="project" value="InterPro"/>
</dbReference>
<evidence type="ECO:0000313" key="10">
    <source>
        <dbReference type="Proteomes" id="UP000317940"/>
    </source>
</evidence>
<dbReference type="GO" id="GO:0006508">
    <property type="term" value="P:proteolysis"/>
    <property type="evidence" value="ECO:0007669"/>
    <property type="project" value="UniProtKB-KW"/>
</dbReference>
<keyword evidence="5 7" id="KW-1133">Transmembrane helix</keyword>
<feature type="transmembrane region" description="Helical" evidence="7">
    <location>
        <begin position="66"/>
        <end position="90"/>
    </location>
</feature>
<protein>
    <submittedName>
        <fullName evidence="9">Membrane associated rhomboid family serine protease</fullName>
    </submittedName>
</protein>
<dbReference type="Proteomes" id="UP000317940">
    <property type="component" value="Unassembled WGS sequence"/>
</dbReference>
<comment type="similarity">
    <text evidence="2">Belongs to the peptidase S54 family.</text>
</comment>
<evidence type="ECO:0000256" key="3">
    <source>
        <dbReference type="ARBA" id="ARBA00022692"/>
    </source>
</evidence>
<dbReference type="OrthoDB" id="9807874at2"/>
<dbReference type="AlphaFoldDB" id="A0A561UL98"/>
<keyword evidence="3 7" id="KW-0812">Transmembrane</keyword>
<dbReference type="InterPro" id="IPR022764">
    <property type="entry name" value="Peptidase_S54_rhomboid_dom"/>
</dbReference>
<evidence type="ECO:0000256" key="5">
    <source>
        <dbReference type="ARBA" id="ARBA00022989"/>
    </source>
</evidence>
<gene>
    <name evidence="9" type="ORF">FHX73_114010</name>
</gene>
<comment type="subcellular location">
    <subcellularLocation>
        <location evidence="1">Membrane</location>
        <topology evidence="1">Multi-pass membrane protein</topology>
    </subcellularLocation>
</comment>
<keyword evidence="9" id="KW-0645">Protease</keyword>
<dbReference type="PANTHER" id="PTHR43731">
    <property type="entry name" value="RHOMBOID PROTEASE"/>
    <property type="match status" value="1"/>
</dbReference>
<feature type="domain" description="Peptidase S54 rhomboid" evidence="8">
    <location>
        <begin position="137"/>
        <end position="274"/>
    </location>
</feature>
<dbReference type="InterPro" id="IPR035952">
    <property type="entry name" value="Rhomboid-like_sf"/>
</dbReference>
<accession>A0A561UL98</accession>
<evidence type="ECO:0000256" key="6">
    <source>
        <dbReference type="ARBA" id="ARBA00023136"/>
    </source>
</evidence>
<feature type="transmembrane region" description="Helical" evidence="7">
    <location>
        <begin position="260"/>
        <end position="277"/>
    </location>
</feature>
<proteinExistence type="inferred from homology"/>